<dbReference type="Pfam" id="PF00076">
    <property type="entry name" value="RRM_1"/>
    <property type="match status" value="1"/>
</dbReference>
<gene>
    <name evidence="5" type="ORF">OSTQU699_LOCUS8790</name>
</gene>
<dbReference type="EMBL" id="CAJHUC010002224">
    <property type="protein sequence ID" value="CAD7703433.1"/>
    <property type="molecule type" value="Genomic_DNA"/>
</dbReference>
<evidence type="ECO:0000256" key="1">
    <source>
        <dbReference type="ARBA" id="ARBA00022884"/>
    </source>
</evidence>
<dbReference type="OrthoDB" id="2573941at2759"/>
<dbReference type="GO" id="GO:0003723">
    <property type="term" value="F:RNA binding"/>
    <property type="evidence" value="ECO:0007669"/>
    <property type="project" value="UniProtKB-UniRule"/>
</dbReference>
<evidence type="ECO:0000313" key="6">
    <source>
        <dbReference type="Proteomes" id="UP000708148"/>
    </source>
</evidence>
<dbReference type="PANTHER" id="PTHR48027">
    <property type="entry name" value="HETEROGENEOUS NUCLEAR RIBONUCLEOPROTEIN 87F-RELATED"/>
    <property type="match status" value="1"/>
</dbReference>
<dbReference type="InterPro" id="IPR000504">
    <property type="entry name" value="RRM_dom"/>
</dbReference>
<feature type="region of interest" description="Disordered" evidence="3">
    <location>
        <begin position="44"/>
        <end position="126"/>
    </location>
</feature>
<dbReference type="PROSITE" id="PS50102">
    <property type="entry name" value="RRM"/>
    <property type="match status" value="1"/>
</dbReference>
<evidence type="ECO:0000256" key="3">
    <source>
        <dbReference type="SAM" id="MobiDB-lite"/>
    </source>
</evidence>
<evidence type="ECO:0000313" key="5">
    <source>
        <dbReference type="EMBL" id="CAD7703433.1"/>
    </source>
</evidence>
<dbReference type="AlphaFoldDB" id="A0A8S1JB09"/>
<dbReference type="InterPro" id="IPR035979">
    <property type="entry name" value="RBD_domain_sf"/>
</dbReference>
<name>A0A8S1JB09_9CHLO</name>
<evidence type="ECO:0000259" key="4">
    <source>
        <dbReference type="PROSITE" id="PS50102"/>
    </source>
</evidence>
<reference evidence="5" key="1">
    <citation type="submission" date="2020-12" db="EMBL/GenBank/DDBJ databases">
        <authorList>
            <person name="Iha C."/>
        </authorList>
    </citation>
    <scope>NUCLEOTIDE SEQUENCE</scope>
</reference>
<feature type="compositionally biased region" description="Low complexity" evidence="3">
    <location>
        <begin position="44"/>
        <end position="53"/>
    </location>
</feature>
<dbReference type="InterPro" id="IPR012677">
    <property type="entry name" value="Nucleotide-bd_a/b_plait_sf"/>
</dbReference>
<dbReference type="InterPro" id="IPR052462">
    <property type="entry name" value="SLIRP/GR-RBP-like"/>
</dbReference>
<organism evidence="5 6">
    <name type="scientific">Ostreobium quekettii</name>
    <dbReference type="NCBI Taxonomy" id="121088"/>
    <lineage>
        <taxon>Eukaryota</taxon>
        <taxon>Viridiplantae</taxon>
        <taxon>Chlorophyta</taxon>
        <taxon>core chlorophytes</taxon>
        <taxon>Ulvophyceae</taxon>
        <taxon>TCBD clade</taxon>
        <taxon>Bryopsidales</taxon>
        <taxon>Ostreobineae</taxon>
        <taxon>Ostreobiaceae</taxon>
        <taxon>Ostreobium</taxon>
    </lineage>
</organism>
<accession>A0A8S1JB09</accession>
<keyword evidence="1 2" id="KW-0694">RNA-binding</keyword>
<proteinExistence type="predicted"/>
<dbReference type="Gene3D" id="3.30.70.330">
    <property type="match status" value="1"/>
</dbReference>
<protein>
    <recommendedName>
        <fullName evidence="4">RRM domain-containing protein</fullName>
    </recommendedName>
</protein>
<sequence>MGTFKLTCVASQGAGQYPITYMPFGQPYQAMTYAPQYGYYTHMGPQHMQDQMQPQPPPAMGPGGIPHPSGQAPNRQPKGMQRQTSSTDLNEETASKSSERTNNGVNSMGPMTPSERSISSTSYEQDNGRMSQGVVTLYIGNLAPNVDENLLLNYFAVFGQITNVQVIRDRDTKQSRGFAFITYGHPYYAQNAMTNMDGANIAGPFEGRRLKVAFSNRRP</sequence>
<dbReference type="Proteomes" id="UP000708148">
    <property type="component" value="Unassembled WGS sequence"/>
</dbReference>
<evidence type="ECO:0000256" key="2">
    <source>
        <dbReference type="PROSITE-ProRule" id="PRU00176"/>
    </source>
</evidence>
<keyword evidence="6" id="KW-1185">Reference proteome</keyword>
<dbReference type="SUPFAM" id="SSF54928">
    <property type="entry name" value="RNA-binding domain, RBD"/>
    <property type="match status" value="1"/>
</dbReference>
<comment type="caution">
    <text evidence="5">The sequence shown here is derived from an EMBL/GenBank/DDBJ whole genome shotgun (WGS) entry which is preliminary data.</text>
</comment>
<feature type="compositionally biased region" description="Polar residues" evidence="3">
    <location>
        <begin position="114"/>
        <end position="126"/>
    </location>
</feature>
<feature type="domain" description="RRM" evidence="4">
    <location>
        <begin position="135"/>
        <end position="217"/>
    </location>
</feature>
<dbReference type="SMART" id="SM00360">
    <property type="entry name" value="RRM"/>
    <property type="match status" value="1"/>
</dbReference>